<feature type="chain" id="PRO_5015740888" evidence="8">
    <location>
        <begin position="26"/>
        <end position="389"/>
    </location>
</feature>
<feature type="transmembrane region" description="Helical" evidence="7">
    <location>
        <begin position="207"/>
        <end position="227"/>
    </location>
</feature>
<dbReference type="PANTHER" id="PTHR23517:SF3">
    <property type="entry name" value="INTEGRAL MEMBRANE TRANSPORT PROTEIN"/>
    <property type="match status" value="1"/>
</dbReference>
<gene>
    <name evidence="10" type="ORF">C7H19_17785</name>
</gene>
<dbReference type="GO" id="GO:0005886">
    <property type="term" value="C:plasma membrane"/>
    <property type="evidence" value="ECO:0007669"/>
    <property type="project" value="UniProtKB-SubCell"/>
</dbReference>
<dbReference type="InterPro" id="IPR020846">
    <property type="entry name" value="MFS_dom"/>
</dbReference>
<feature type="transmembrane region" description="Helical" evidence="7">
    <location>
        <begin position="47"/>
        <end position="71"/>
    </location>
</feature>
<comment type="caution">
    <text evidence="10">The sequence shown here is derived from an EMBL/GenBank/DDBJ whole genome shotgun (WGS) entry which is preliminary data.</text>
</comment>
<evidence type="ECO:0000256" key="5">
    <source>
        <dbReference type="ARBA" id="ARBA00022989"/>
    </source>
</evidence>
<dbReference type="InterPro" id="IPR036259">
    <property type="entry name" value="MFS_trans_sf"/>
</dbReference>
<evidence type="ECO:0000256" key="7">
    <source>
        <dbReference type="SAM" id="Phobius"/>
    </source>
</evidence>
<evidence type="ECO:0000256" key="2">
    <source>
        <dbReference type="ARBA" id="ARBA00022448"/>
    </source>
</evidence>
<feature type="transmembrane region" description="Helical" evidence="7">
    <location>
        <begin position="364"/>
        <end position="383"/>
    </location>
</feature>
<evidence type="ECO:0000313" key="10">
    <source>
        <dbReference type="EMBL" id="PSF34996.1"/>
    </source>
</evidence>
<keyword evidence="5 7" id="KW-1133">Transmembrane helix</keyword>
<dbReference type="InterPro" id="IPR050171">
    <property type="entry name" value="MFS_Transporters"/>
</dbReference>
<proteinExistence type="predicted"/>
<keyword evidence="8" id="KW-0732">Signal</keyword>
<dbReference type="GO" id="GO:0022857">
    <property type="term" value="F:transmembrane transporter activity"/>
    <property type="evidence" value="ECO:0007669"/>
    <property type="project" value="InterPro"/>
</dbReference>
<dbReference type="InterPro" id="IPR005829">
    <property type="entry name" value="Sugar_transporter_CS"/>
</dbReference>
<feature type="transmembrane region" description="Helical" evidence="7">
    <location>
        <begin position="334"/>
        <end position="352"/>
    </location>
</feature>
<reference evidence="10 11" key="2">
    <citation type="submission" date="2018-03" db="EMBL/GenBank/DDBJ databases">
        <authorList>
            <person name="Keele B.F."/>
        </authorList>
    </citation>
    <scope>NUCLEOTIDE SEQUENCE [LARGE SCALE GENOMIC DNA]</scope>
    <source>
        <strain evidence="10 11">CCALA 016</strain>
    </source>
</reference>
<dbReference type="OrthoDB" id="9812221at2"/>
<feature type="transmembrane region" description="Helical" evidence="7">
    <location>
        <begin position="78"/>
        <end position="97"/>
    </location>
</feature>
<protein>
    <submittedName>
        <fullName evidence="10">MFS transporter</fullName>
    </submittedName>
</protein>
<evidence type="ECO:0000259" key="9">
    <source>
        <dbReference type="PROSITE" id="PS50850"/>
    </source>
</evidence>
<feature type="transmembrane region" description="Helical" evidence="7">
    <location>
        <begin position="137"/>
        <end position="160"/>
    </location>
</feature>
<dbReference type="Pfam" id="PF07690">
    <property type="entry name" value="MFS_1"/>
    <property type="match status" value="1"/>
</dbReference>
<feature type="domain" description="Major facilitator superfamily (MFS) profile" evidence="9">
    <location>
        <begin position="8"/>
        <end position="388"/>
    </location>
</feature>
<evidence type="ECO:0000256" key="3">
    <source>
        <dbReference type="ARBA" id="ARBA00022475"/>
    </source>
</evidence>
<feature type="transmembrane region" description="Helical" evidence="7">
    <location>
        <begin position="247"/>
        <end position="266"/>
    </location>
</feature>
<evidence type="ECO:0000313" key="11">
    <source>
        <dbReference type="Proteomes" id="UP000239001"/>
    </source>
</evidence>
<keyword evidence="2" id="KW-0813">Transport</keyword>
<keyword evidence="3" id="KW-1003">Cell membrane</keyword>
<evidence type="ECO:0000256" key="6">
    <source>
        <dbReference type="ARBA" id="ARBA00023136"/>
    </source>
</evidence>
<feature type="transmembrane region" description="Helical" evidence="7">
    <location>
        <begin position="103"/>
        <end position="125"/>
    </location>
</feature>
<comment type="subcellular location">
    <subcellularLocation>
        <location evidence="1">Cell membrane</location>
        <topology evidence="1">Multi-pass membrane protein</topology>
    </subcellularLocation>
</comment>
<dbReference type="PROSITE" id="PS50850">
    <property type="entry name" value="MFS"/>
    <property type="match status" value="1"/>
</dbReference>
<organism evidence="10 11">
    <name type="scientific">Aphanothece hegewaldii CCALA 016</name>
    <dbReference type="NCBI Taxonomy" id="2107694"/>
    <lineage>
        <taxon>Bacteria</taxon>
        <taxon>Bacillati</taxon>
        <taxon>Cyanobacteriota</taxon>
        <taxon>Cyanophyceae</taxon>
        <taxon>Oscillatoriophycideae</taxon>
        <taxon>Chroococcales</taxon>
        <taxon>Aphanothecaceae</taxon>
        <taxon>Aphanothece</taxon>
    </lineage>
</organism>
<keyword evidence="6 7" id="KW-0472">Membrane</keyword>
<feature type="signal peptide" evidence="8">
    <location>
        <begin position="1"/>
        <end position="25"/>
    </location>
</feature>
<keyword evidence="11" id="KW-1185">Reference proteome</keyword>
<feature type="transmembrane region" description="Helical" evidence="7">
    <location>
        <begin position="166"/>
        <end position="186"/>
    </location>
</feature>
<dbReference type="RefSeq" id="WP_106458266.1">
    <property type="nucleotide sequence ID" value="NZ_PXOH01000023.1"/>
</dbReference>
<dbReference type="InterPro" id="IPR011701">
    <property type="entry name" value="MFS"/>
</dbReference>
<dbReference type="PROSITE" id="PS00216">
    <property type="entry name" value="SUGAR_TRANSPORT_1"/>
    <property type="match status" value="1"/>
</dbReference>
<dbReference type="AlphaFoldDB" id="A0A2T1LU66"/>
<evidence type="ECO:0000256" key="4">
    <source>
        <dbReference type="ARBA" id="ARBA00022692"/>
    </source>
</evidence>
<dbReference type="CDD" id="cd17473">
    <property type="entry name" value="MFS_arabinose_efflux_permease_like"/>
    <property type="match status" value="1"/>
</dbReference>
<dbReference type="SUPFAM" id="SSF103473">
    <property type="entry name" value="MFS general substrate transporter"/>
    <property type="match status" value="1"/>
</dbReference>
<dbReference type="PANTHER" id="PTHR23517">
    <property type="entry name" value="RESISTANCE PROTEIN MDTM, PUTATIVE-RELATED-RELATED"/>
    <property type="match status" value="1"/>
</dbReference>
<reference evidence="10 11" key="1">
    <citation type="submission" date="2018-03" db="EMBL/GenBank/DDBJ databases">
        <title>The ancient ancestry and fast evolution of plastids.</title>
        <authorList>
            <person name="Moore K.R."/>
            <person name="Magnabosco C."/>
            <person name="Momper L."/>
            <person name="Gold D.A."/>
            <person name="Bosak T."/>
            <person name="Fournier G.P."/>
        </authorList>
    </citation>
    <scope>NUCLEOTIDE SEQUENCE [LARGE SCALE GENOMIC DNA]</scope>
    <source>
        <strain evidence="10 11">CCALA 016</strain>
    </source>
</reference>
<sequence length="389" mass="42250">MSHSNYNSWLTKVTLLLVSTLSVMAAAIAPCLPAMQEYFNEVSNATLWIKLVLTLPALFIVIGSLIAGILVDYFGRKLLLVTSVALYGLAGTSGFVLNSLFDILIGRAFLGLAVAGIIITSTTLIADYYKGQARGSFLGLQVSFMGFGGVLFLSLSGFLADQNWRYPFLIYFLAWLLLPLILWTITEPESTITSNNEENISNTAFPIKLLAFLYGVALLTQMIFYLIPVQLPFYLKDLVKANASRSGLALALTTLFGALSSLFYGTIKKRLDFFSILILVFGLQGLGYIFVALAHQYELVLVGLSLTGVGLGLLRPNLNLWIVSEVSDAVRGRALGGSTMFLYLGQFLSPLVTQPVSQAVGLGITYALAGGLMLICGLILMSLRRAIYQ</sequence>
<dbReference type="Proteomes" id="UP000239001">
    <property type="component" value="Unassembled WGS sequence"/>
</dbReference>
<accession>A0A2T1LU66</accession>
<dbReference type="EMBL" id="PXOH01000023">
    <property type="protein sequence ID" value="PSF34996.1"/>
    <property type="molecule type" value="Genomic_DNA"/>
</dbReference>
<evidence type="ECO:0000256" key="8">
    <source>
        <dbReference type="SAM" id="SignalP"/>
    </source>
</evidence>
<keyword evidence="4 7" id="KW-0812">Transmembrane</keyword>
<dbReference type="Gene3D" id="1.20.1250.20">
    <property type="entry name" value="MFS general substrate transporter like domains"/>
    <property type="match status" value="1"/>
</dbReference>
<feature type="transmembrane region" description="Helical" evidence="7">
    <location>
        <begin position="273"/>
        <end position="293"/>
    </location>
</feature>
<feature type="transmembrane region" description="Helical" evidence="7">
    <location>
        <begin position="299"/>
        <end position="322"/>
    </location>
</feature>
<name>A0A2T1LU66_9CHRO</name>
<evidence type="ECO:0000256" key="1">
    <source>
        <dbReference type="ARBA" id="ARBA00004651"/>
    </source>
</evidence>